<gene>
    <name evidence="2" type="ORF">LTR09_005976</name>
</gene>
<protein>
    <submittedName>
        <fullName evidence="2">Uncharacterized protein</fullName>
    </submittedName>
</protein>
<accession>A0AAJ0G868</accession>
<sequence length="126" mass="14233">MHQYFALPCFIASGLLLITAFWMMHRANIKSNEVTNVLCQAQARLATLTTGLQEAASSVAEAQAYVDCLEAELLDQRQCYQGPLEEGSGGIEKPKKLCWKCRQALMRKMDREEGRTKRQRLSPPED</sequence>
<dbReference type="Proteomes" id="UP001271007">
    <property type="component" value="Unassembled WGS sequence"/>
</dbReference>
<evidence type="ECO:0000313" key="2">
    <source>
        <dbReference type="EMBL" id="KAK3052912.1"/>
    </source>
</evidence>
<keyword evidence="1" id="KW-0472">Membrane</keyword>
<evidence type="ECO:0000256" key="1">
    <source>
        <dbReference type="SAM" id="Phobius"/>
    </source>
</evidence>
<keyword evidence="1" id="KW-0812">Transmembrane</keyword>
<dbReference type="AlphaFoldDB" id="A0AAJ0G868"/>
<feature type="transmembrane region" description="Helical" evidence="1">
    <location>
        <begin position="5"/>
        <end position="24"/>
    </location>
</feature>
<name>A0AAJ0G868_9PEZI</name>
<dbReference type="EMBL" id="JAWDJX010000018">
    <property type="protein sequence ID" value="KAK3052912.1"/>
    <property type="molecule type" value="Genomic_DNA"/>
</dbReference>
<keyword evidence="1" id="KW-1133">Transmembrane helix</keyword>
<evidence type="ECO:0000313" key="3">
    <source>
        <dbReference type="Proteomes" id="UP001271007"/>
    </source>
</evidence>
<comment type="caution">
    <text evidence="2">The sequence shown here is derived from an EMBL/GenBank/DDBJ whole genome shotgun (WGS) entry which is preliminary data.</text>
</comment>
<organism evidence="2 3">
    <name type="scientific">Extremus antarcticus</name>
    <dbReference type="NCBI Taxonomy" id="702011"/>
    <lineage>
        <taxon>Eukaryota</taxon>
        <taxon>Fungi</taxon>
        <taxon>Dikarya</taxon>
        <taxon>Ascomycota</taxon>
        <taxon>Pezizomycotina</taxon>
        <taxon>Dothideomycetes</taxon>
        <taxon>Dothideomycetidae</taxon>
        <taxon>Mycosphaerellales</taxon>
        <taxon>Extremaceae</taxon>
        <taxon>Extremus</taxon>
    </lineage>
</organism>
<keyword evidence="3" id="KW-1185">Reference proteome</keyword>
<proteinExistence type="predicted"/>
<reference evidence="2" key="1">
    <citation type="submission" date="2023-04" db="EMBL/GenBank/DDBJ databases">
        <title>Black Yeasts Isolated from many extreme environments.</title>
        <authorList>
            <person name="Coleine C."/>
            <person name="Stajich J.E."/>
            <person name="Selbmann L."/>
        </authorList>
    </citation>
    <scope>NUCLEOTIDE SEQUENCE</scope>
    <source>
        <strain evidence="2">CCFEE 5312</strain>
    </source>
</reference>